<dbReference type="EMBL" id="CP051685">
    <property type="protein sequence ID" value="QJE02252.1"/>
    <property type="molecule type" value="Genomic_DNA"/>
</dbReference>
<gene>
    <name evidence="3" type="ORF">HH212_21350</name>
</gene>
<dbReference type="PROSITE" id="PS51257">
    <property type="entry name" value="PROKAR_LIPOPROTEIN"/>
    <property type="match status" value="1"/>
</dbReference>
<dbReference type="AlphaFoldDB" id="A0A7Z2VZF9"/>
<dbReference type="InterPro" id="IPR011044">
    <property type="entry name" value="Quino_amine_DH_bsu"/>
</dbReference>
<organism evidence="3 4">
    <name type="scientific">Massilia forsythiae</name>
    <dbReference type="NCBI Taxonomy" id="2728020"/>
    <lineage>
        <taxon>Bacteria</taxon>
        <taxon>Pseudomonadati</taxon>
        <taxon>Pseudomonadota</taxon>
        <taxon>Betaproteobacteria</taxon>
        <taxon>Burkholderiales</taxon>
        <taxon>Oxalobacteraceae</taxon>
        <taxon>Telluria group</taxon>
        <taxon>Massilia</taxon>
    </lineage>
</organism>
<dbReference type="SUPFAM" id="SSF51556">
    <property type="entry name" value="Metallo-dependent hydrolases"/>
    <property type="match status" value="1"/>
</dbReference>
<keyword evidence="4" id="KW-1185">Reference proteome</keyword>
<dbReference type="InterPro" id="IPR006680">
    <property type="entry name" value="Amidohydro-rel"/>
</dbReference>
<dbReference type="InterPro" id="IPR011042">
    <property type="entry name" value="6-blade_b-propeller_TolB-like"/>
</dbReference>
<name>A0A7Z2VZF9_9BURK</name>
<dbReference type="Gene3D" id="3.20.20.140">
    <property type="entry name" value="Metal-dependent hydrolases"/>
    <property type="match status" value="1"/>
</dbReference>
<dbReference type="PANTHER" id="PTHR36842:SF1">
    <property type="entry name" value="PROTEIN TOLB"/>
    <property type="match status" value="1"/>
</dbReference>
<dbReference type="Proteomes" id="UP000502415">
    <property type="component" value="Chromosome"/>
</dbReference>
<dbReference type="SUPFAM" id="SSF50969">
    <property type="entry name" value="YVTN repeat-like/Quinoprotein amine dehydrogenase"/>
    <property type="match status" value="1"/>
</dbReference>
<dbReference type="Pfam" id="PF01979">
    <property type="entry name" value="Amidohydro_1"/>
    <property type="match status" value="1"/>
</dbReference>
<accession>A0A7Z2VZF9</accession>
<protein>
    <submittedName>
        <fullName evidence="3">Amidohydrolase family protein</fullName>
    </submittedName>
</protein>
<dbReference type="InterPro" id="IPR011059">
    <property type="entry name" value="Metal-dep_hydrolase_composite"/>
</dbReference>
<dbReference type="PANTHER" id="PTHR36842">
    <property type="entry name" value="PROTEIN TOLB HOMOLOG"/>
    <property type="match status" value="1"/>
</dbReference>
<dbReference type="Pfam" id="PF07676">
    <property type="entry name" value="PD40"/>
    <property type="match status" value="6"/>
</dbReference>
<dbReference type="InterPro" id="IPR011659">
    <property type="entry name" value="WD40"/>
</dbReference>
<dbReference type="GO" id="GO:0016810">
    <property type="term" value="F:hydrolase activity, acting on carbon-nitrogen (but not peptide) bonds"/>
    <property type="evidence" value="ECO:0007669"/>
    <property type="project" value="InterPro"/>
</dbReference>
<evidence type="ECO:0000259" key="2">
    <source>
        <dbReference type="Pfam" id="PF01979"/>
    </source>
</evidence>
<dbReference type="Gene3D" id="3.30.110.90">
    <property type="entry name" value="Amidohydrolase"/>
    <property type="match status" value="1"/>
</dbReference>
<evidence type="ECO:0000313" key="4">
    <source>
        <dbReference type="Proteomes" id="UP000502415"/>
    </source>
</evidence>
<comment type="similarity">
    <text evidence="1">Belongs to the TolB family.</text>
</comment>
<reference evidence="3 4" key="1">
    <citation type="submission" date="2020-04" db="EMBL/GenBank/DDBJ databases">
        <title>Genome sequencing of novel species.</title>
        <authorList>
            <person name="Heo J."/>
            <person name="Kim S.-J."/>
            <person name="Kim J.-S."/>
            <person name="Hong S.-B."/>
            <person name="Kwon S.-W."/>
        </authorList>
    </citation>
    <scope>NUCLEOTIDE SEQUENCE [LARGE SCALE GENOMIC DNA]</scope>
    <source>
        <strain evidence="3 4">GN2-R2</strain>
    </source>
</reference>
<proteinExistence type="inferred from homology"/>
<dbReference type="SUPFAM" id="SSF82171">
    <property type="entry name" value="DPP6 N-terminal domain-like"/>
    <property type="match status" value="1"/>
</dbReference>
<dbReference type="Gene3D" id="2.30.40.10">
    <property type="entry name" value="Urease, subunit C, domain 1"/>
    <property type="match status" value="2"/>
</dbReference>
<dbReference type="SUPFAM" id="SSF51338">
    <property type="entry name" value="Composite domain of metallo-dependent hydrolases"/>
    <property type="match status" value="1"/>
</dbReference>
<dbReference type="RefSeq" id="WP_170204339.1">
    <property type="nucleotide sequence ID" value="NZ_CP051685.1"/>
</dbReference>
<dbReference type="Gene3D" id="2.120.10.30">
    <property type="entry name" value="TolB, C-terminal domain"/>
    <property type="match status" value="2"/>
</dbReference>
<evidence type="ECO:0000256" key="1">
    <source>
        <dbReference type="ARBA" id="ARBA00009820"/>
    </source>
</evidence>
<sequence>MRILTSHPGVRLSLLAGAVALLVSGCQWRGAVDQRIDQLGDLHGPVRDFTVELREGTNMAAAPSPDGSRIVFSAQGALWTMPVAGGEARRITGWQLEPTAPVWSPDGRRIAFQNYAPEGNYHVWTIDPDGRNPRALTAGPNDDREPAWLPDGSGLVFSSDRGNDGQYKIWRVDAGGGAPRQVTFGPGAESNPVVSPDGARIAYADGPDVVTAPLAGGAATVVAPGSSPAWTPDGAGLVYQNAARQLVVNGAQVTADEDLFPFPVRYLPDGRFLYTADGRIRVRDGAGAHPADIGFRARLQLRRPLFANPKERHFDDRTLRAVKGISAPALSPDGQSIAFVALNDVWVMRIGEAPRRLTDDRDRDMSPQWTADGRAVYFSSERGNAGQLAVDQVEVASGARTRLAAIPGRSMANPKLSPDGGRIAYSTLNGQLEVWNRAAGTFEVIAPAAGSQISTPQWLADGRRIMVVDNERINNRYREGYNKLRVIDLATRRAVFYPVAAAPRQISERDEGAAVLSPDGTQVAFIMDSLLHLMAVNPDGSPAGAARVASSEPADLPSWGDARTILYKSADRVRIVRLDGAGAAGAPVDVPVRLDWRQDVPAGSTLIRAGALWDGTAPTLRYDVDILVRGNRIAWVRPHEDGAQTRAERFVDARALTVMPGLIETHIHPLTLYQGGQVGQWLPLMLSYGVTTGQSVGGPLHQSVELRESLEAGRLAGPRLFVSPPLWEGNRLFYHFARSLRTPAVADIEIAKAKTMDADFLKSYVRAPFPVMRRIAQGALDQGVPSGTHPIAPGAATGIGGTTHLSATQRMGYSWSKSFGKAITYQDAVAVYGQGNFRLIDTLFSAASLAGLDPGIAADPRFVLVPPNFAAGLQNAQPPTPAQLATIVNDATQQAKVVAGGALVANGTDSPLVAPGIQLHMNLRAAGLVLGNYTALQTVTINAAKMVQVERDLGTVEAGKLADLIAVRGNPLADLRAAAAVQVVMKNGRAWTQEDILAPFRTPAALAARQDSLAAYAARCRAQPQECAEDGEHAH</sequence>
<keyword evidence="3" id="KW-0378">Hydrolase</keyword>
<feature type="domain" description="Amidohydrolase-related" evidence="2">
    <location>
        <begin position="930"/>
        <end position="989"/>
    </location>
</feature>
<evidence type="ECO:0000313" key="3">
    <source>
        <dbReference type="EMBL" id="QJE02252.1"/>
    </source>
</evidence>
<dbReference type="InterPro" id="IPR032466">
    <property type="entry name" value="Metal_Hydrolase"/>
</dbReference>
<dbReference type="KEGG" id="mfy:HH212_21350"/>